<evidence type="ECO:0000256" key="4">
    <source>
        <dbReference type="PROSITE-ProRule" id="PRU00027"/>
    </source>
</evidence>
<protein>
    <submittedName>
        <fullName evidence="6">CG16863</fullName>
    </submittedName>
</protein>
<dbReference type="PANTHER" id="PTHR46169">
    <property type="entry name" value="DNA REPLICATION-RELATED ELEMENT FACTOR, ISOFORM A"/>
    <property type="match status" value="1"/>
</dbReference>
<proteinExistence type="predicted"/>
<name>A0A0M4E935_DROBS</name>
<accession>A0A0M4E935</accession>
<dbReference type="PANTHER" id="PTHR46169:SF29">
    <property type="entry name" value="DNA REPLICATION-RELATED ELEMENT FACTOR, ISOFORM A"/>
    <property type="match status" value="1"/>
</dbReference>
<evidence type="ECO:0000313" key="7">
    <source>
        <dbReference type="Proteomes" id="UP000494163"/>
    </source>
</evidence>
<dbReference type="GO" id="GO:0008270">
    <property type="term" value="F:zinc ion binding"/>
    <property type="evidence" value="ECO:0007669"/>
    <property type="project" value="UniProtKB-KW"/>
</dbReference>
<gene>
    <name evidence="6" type="ORF">Dbus_chr2Lg1637</name>
</gene>
<dbReference type="SUPFAM" id="SSF140996">
    <property type="entry name" value="Hermes dimerisation domain"/>
    <property type="match status" value="1"/>
</dbReference>
<dbReference type="OrthoDB" id="10043784at2759"/>
<dbReference type="Pfam" id="PF02892">
    <property type="entry name" value="zf-BED"/>
    <property type="match status" value="1"/>
</dbReference>
<evidence type="ECO:0000259" key="5">
    <source>
        <dbReference type="PROSITE" id="PS50808"/>
    </source>
</evidence>
<dbReference type="EMBL" id="CP012523">
    <property type="protein sequence ID" value="ALC39552.1"/>
    <property type="molecule type" value="Genomic_DNA"/>
</dbReference>
<evidence type="ECO:0000256" key="1">
    <source>
        <dbReference type="ARBA" id="ARBA00022723"/>
    </source>
</evidence>
<dbReference type="PROSITE" id="PS50808">
    <property type="entry name" value="ZF_BED"/>
    <property type="match status" value="1"/>
</dbReference>
<dbReference type="InterPro" id="IPR052717">
    <property type="entry name" value="Vacuolar_transposase_reg"/>
</dbReference>
<sequence>MARSKIWKYYDKIDQSTAQCQLCEKIIKTCGNTSNLMKHMKTHPQIDVNDNESVVVRGILKREPNLSKHRNRKMRVERGYAVKIEKLVKAETDTDAVNIIEFVDGDAEAHAAVESVVAEETYTNWLGQETESAETVSAGDIIEFEPKHGQYQTAQSVVSYHINGEQEAENENADCQLPRSPRVRYMDRLAYFVCRDKHPLHIIKGEGFQELIGSQNAELQLPRIEQLGNYINLKAQKQVAHLRRQFNQMETLSLSCSLSTTAEFSYLELAAHYYEGINRRSRTLAVDVLPNECYVGSIVGSLERACQQFDIDKSKIVCIVCRDNQLLKEAVTDMLGRQGYMPCFAQQLESLLECVLQRFEFTALCEKVRHFIMTSDLCTELKLPLDVRDRALSSYDMLERYLKLQHKMQLNALAADELDLASELLAVLTPIISAVRQLCGNSVRSYPYASNVLPILFTILNELKQPLVGRSRPHQFVHELRTFVIRKLEESYNSFEQNPHMAFASLLDPRFRNMPFQSVPLMTKYMTQLYTLYEERGEAAAAEMAAKQASTEGYNIWSAYSALAHEKYKQSTMTTENESEDEISSFFNANSSCLQTEPLLLWQNLAQFHPFLQSLAMKYLHIPASALPPARLFTDEGSETSDCLAKLEENHMNNMVIMSDCNKEEWNL</sequence>
<dbReference type="GO" id="GO:0006357">
    <property type="term" value="P:regulation of transcription by RNA polymerase II"/>
    <property type="evidence" value="ECO:0007669"/>
    <property type="project" value="TreeGrafter"/>
</dbReference>
<dbReference type="InterPro" id="IPR003656">
    <property type="entry name" value="Znf_BED"/>
</dbReference>
<dbReference type="InterPro" id="IPR036236">
    <property type="entry name" value="Znf_C2H2_sf"/>
</dbReference>
<evidence type="ECO:0000313" key="6">
    <source>
        <dbReference type="EMBL" id="ALC39552.1"/>
    </source>
</evidence>
<dbReference type="OMA" id="MAFFVCR"/>
<feature type="domain" description="BED-type" evidence="5">
    <location>
        <begin position="1"/>
        <end position="50"/>
    </location>
</feature>
<dbReference type="SMR" id="A0A0M4E935"/>
<organism evidence="6 7">
    <name type="scientific">Drosophila busckii</name>
    <name type="common">Fruit fly</name>
    <dbReference type="NCBI Taxonomy" id="30019"/>
    <lineage>
        <taxon>Eukaryota</taxon>
        <taxon>Metazoa</taxon>
        <taxon>Ecdysozoa</taxon>
        <taxon>Arthropoda</taxon>
        <taxon>Hexapoda</taxon>
        <taxon>Insecta</taxon>
        <taxon>Pterygota</taxon>
        <taxon>Neoptera</taxon>
        <taxon>Endopterygota</taxon>
        <taxon>Diptera</taxon>
        <taxon>Brachycera</taxon>
        <taxon>Muscomorpha</taxon>
        <taxon>Ephydroidea</taxon>
        <taxon>Drosophilidae</taxon>
        <taxon>Drosophila</taxon>
    </lineage>
</organism>
<evidence type="ECO:0000256" key="3">
    <source>
        <dbReference type="ARBA" id="ARBA00022833"/>
    </source>
</evidence>
<dbReference type="SMART" id="SM00614">
    <property type="entry name" value="ZnF_BED"/>
    <property type="match status" value="1"/>
</dbReference>
<dbReference type="GO" id="GO:0005634">
    <property type="term" value="C:nucleus"/>
    <property type="evidence" value="ECO:0007669"/>
    <property type="project" value="TreeGrafter"/>
</dbReference>
<keyword evidence="3" id="KW-0862">Zinc</keyword>
<dbReference type="AlphaFoldDB" id="A0A0M4E935"/>
<dbReference type="GO" id="GO:0003677">
    <property type="term" value="F:DNA binding"/>
    <property type="evidence" value="ECO:0007669"/>
    <property type="project" value="InterPro"/>
</dbReference>
<dbReference type="SUPFAM" id="SSF53098">
    <property type="entry name" value="Ribonuclease H-like"/>
    <property type="match status" value="1"/>
</dbReference>
<dbReference type="InterPro" id="IPR012337">
    <property type="entry name" value="RNaseH-like_sf"/>
</dbReference>
<reference evidence="6 7" key="1">
    <citation type="submission" date="2015-08" db="EMBL/GenBank/DDBJ databases">
        <title>Ancestral chromatin configuration constrains chromatin evolution on differentiating sex chromosomes in Drosophila.</title>
        <authorList>
            <person name="Zhou Q."/>
            <person name="Bachtrog D."/>
        </authorList>
    </citation>
    <scope>NUCLEOTIDE SEQUENCE [LARGE SCALE GENOMIC DNA]</scope>
    <source>
        <tissue evidence="6">Whole larvae</tissue>
    </source>
</reference>
<keyword evidence="2 4" id="KW-0863">Zinc-finger</keyword>
<dbReference type="Proteomes" id="UP000494163">
    <property type="component" value="Chromosome 2L"/>
</dbReference>
<keyword evidence="7" id="KW-1185">Reference proteome</keyword>
<dbReference type="SUPFAM" id="SSF57667">
    <property type="entry name" value="beta-beta-alpha zinc fingers"/>
    <property type="match status" value="1"/>
</dbReference>
<keyword evidence="1" id="KW-0479">Metal-binding</keyword>
<evidence type="ECO:0000256" key="2">
    <source>
        <dbReference type="ARBA" id="ARBA00022771"/>
    </source>
</evidence>